<dbReference type="GO" id="GO:0031071">
    <property type="term" value="F:cysteine desulfurase activity"/>
    <property type="evidence" value="ECO:0007669"/>
    <property type="project" value="UniProtKB-EC"/>
</dbReference>
<protein>
    <submittedName>
        <fullName evidence="3">Cysteine desulfurase</fullName>
        <ecNumber evidence="3">2.8.1.7</ecNumber>
    </submittedName>
</protein>
<proteinExistence type="predicted"/>
<gene>
    <name evidence="3" type="primary">sufS_2</name>
    <name evidence="3" type="ORF">LMG3441_03936</name>
</gene>
<accession>A0A6S7AAB3</accession>
<dbReference type="Proteomes" id="UP000494269">
    <property type="component" value="Unassembled WGS sequence"/>
</dbReference>
<dbReference type="EC" id="2.8.1.7" evidence="3"/>
<keyword evidence="3" id="KW-0808">Transferase</keyword>
<reference evidence="3 4" key="1">
    <citation type="submission" date="2020-04" db="EMBL/GenBank/DDBJ databases">
        <authorList>
            <person name="De Canck E."/>
        </authorList>
    </citation>
    <scope>NUCLEOTIDE SEQUENCE [LARGE SCALE GENOMIC DNA]</scope>
    <source>
        <strain evidence="3 4">LMG 3441</strain>
    </source>
</reference>
<dbReference type="InterPro" id="IPR015424">
    <property type="entry name" value="PyrdxlP-dep_Trfase"/>
</dbReference>
<feature type="domain" description="Aminotransferase class V" evidence="2">
    <location>
        <begin position="27"/>
        <end position="389"/>
    </location>
</feature>
<dbReference type="EMBL" id="CADIJQ010000006">
    <property type="protein sequence ID" value="CAB3722270.1"/>
    <property type="molecule type" value="Genomic_DNA"/>
</dbReference>
<sequence>MSAPLTSDARLALRGRTPGAQRCVHFNHAGSSLPSAATVDAVHEHLLREATQGPMEAGVRSRALTESARTLGAQLLNAQPEEIALTTGNSHGWGAAFAALPRWQPGDRILVGRHEWGGNLATMRLHAERAGAVLETIPSDASGCVDADALAAMVDERVRLIALTWLPANGGLINPAAAIGRVARQHGIPYFVDAAQALGQLPIDVEQVGCDVLTGPGRKALRGPRGTGLLYVRRAFLDQLTPAFVDTHSAPLNADGQPVLRTDAARLEGAESSLAMRCGLANALQEALDLGLDTIRATIDATARTLRTELAAIDGITVLDQGREQSGLVAFNLAGQDAADVQRALAAQGITIGSNGVPYTPLDMQARGLTQIARASVSYLTSDDEISQLLDGLRKLAR</sequence>
<dbReference type="InterPro" id="IPR000192">
    <property type="entry name" value="Aminotrans_V_dom"/>
</dbReference>
<dbReference type="Pfam" id="PF00266">
    <property type="entry name" value="Aminotran_5"/>
    <property type="match status" value="1"/>
</dbReference>
<keyword evidence="1" id="KW-0663">Pyridoxal phosphate</keyword>
<evidence type="ECO:0000256" key="1">
    <source>
        <dbReference type="ARBA" id="ARBA00022898"/>
    </source>
</evidence>
<dbReference type="RefSeq" id="WP_175170687.1">
    <property type="nucleotide sequence ID" value="NZ_CADIJQ010000006.1"/>
</dbReference>
<evidence type="ECO:0000313" key="4">
    <source>
        <dbReference type="Proteomes" id="UP000494269"/>
    </source>
</evidence>
<evidence type="ECO:0000313" key="3">
    <source>
        <dbReference type="EMBL" id="CAB3722270.1"/>
    </source>
</evidence>
<evidence type="ECO:0000259" key="2">
    <source>
        <dbReference type="Pfam" id="PF00266"/>
    </source>
</evidence>
<dbReference type="InterPro" id="IPR015422">
    <property type="entry name" value="PyrdxlP-dep_Trfase_small"/>
</dbReference>
<dbReference type="InterPro" id="IPR015421">
    <property type="entry name" value="PyrdxlP-dep_Trfase_major"/>
</dbReference>
<dbReference type="Gene3D" id="3.90.1150.10">
    <property type="entry name" value="Aspartate Aminotransferase, domain 1"/>
    <property type="match status" value="1"/>
</dbReference>
<keyword evidence="4" id="KW-1185">Reference proteome</keyword>
<dbReference type="AlphaFoldDB" id="A0A6S7AAB3"/>
<dbReference type="SUPFAM" id="SSF53383">
    <property type="entry name" value="PLP-dependent transferases"/>
    <property type="match status" value="1"/>
</dbReference>
<dbReference type="Gene3D" id="3.40.640.10">
    <property type="entry name" value="Type I PLP-dependent aspartate aminotransferase-like (Major domain)"/>
    <property type="match status" value="1"/>
</dbReference>
<dbReference type="PANTHER" id="PTHR43586:SF24">
    <property type="entry name" value="BLR4730 PROTEIN"/>
    <property type="match status" value="1"/>
</dbReference>
<name>A0A6S7AAB3_9BURK</name>
<dbReference type="PANTHER" id="PTHR43586">
    <property type="entry name" value="CYSTEINE DESULFURASE"/>
    <property type="match status" value="1"/>
</dbReference>
<organism evidence="3 4">
    <name type="scientific">Achromobacter kerstersii</name>
    <dbReference type="NCBI Taxonomy" id="1353890"/>
    <lineage>
        <taxon>Bacteria</taxon>
        <taxon>Pseudomonadati</taxon>
        <taxon>Pseudomonadota</taxon>
        <taxon>Betaproteobacteria</taxon>
        <taxon>Burkholderiales</taxon>
        <taxon>Alcaligenaceae</taxon>
        <taxon>Achromobacter</taxon>
    </lineage>
</organism>